<dbReference type="InterPro" id="IPR001503">
    <property type="entry name" value="Glyco_trans_10"/>
</dbReference>
<keyword evidence="3 11" id="KW-0328">Glycosyltransferase</keyword>
<dbReference type="GO" id="GO:0046920">
    <property type="term" value="F:alpha-(1-&gt;3)-fucosyltransferase activity"/>
    <property type="evidence" value="ECO:0007669"/>
    <property type="project" value="TreeGrafter"/>
</dbReference>
<evidence type="ECO:0000313" key="14">
    <source>
        <dbReference type="RefSeq" id="XP_022110718.1"/>
    </source>
</evidence>
<dbReference type="OrthoDB" id="427096at2759"/>
<name>A0A8B7ZYX1_ACAPL</name>
<protein>
    <recommendedName>
        <fullName evidence="11">Fucosyltransferase</fullName>
        <ecNumber evidence="11">2.4.1.-</ecNumber>
    </recommendedName>
</protein>
<dbReference type="FunFam" id="3.40.50.11660:FF:000002">
    <property type="entry name" value="Alpha-(1,3)-fucosyltransferase"/>
    <property type="match status" value="1"/>
</dbReference>
<dbReference type="KEGG" id="aplc:110990168"/>
<evidence type="ECO:0000256" key="4">
    <source>
        <dbReference type="ARBA" id="ARBA00022679"/>
    </source>
</evidence>
<proteinExistence type="inferred from homology"/>
<keyword evidence="13" id="KW-1185">Reference proteome</keyword>
<keyword evidence="4 11" id="KW-0808">Transferase</keyword>
<dbReference type="SUPFAM" id="SSF53756">
    <property type="entry name" value="UDP-Glycosyltransferase/glycogen phosphorylase"/>
    <property type="match status" value="1"/>
</dbReference>
<evidence type="ECO:0000313" key="13">
    <source>
        <dbReference type="Proteomes" id="UP000694845"/>
    </source>
</evidence>
<keyword evidence="5 11" id="KW-0812">Transmembrane</keyword>
<keyword evidence="11" id="KW-0333">Golgi apparatus</keyword>
<keyword evidence="7 11" id="KW-1133">Transmembrane helix</keyword>
<evidence type="ECO:0000256" key="1">
    <source>
        <dbReference type="ARBA" id="ARBA00004922"/>
    </source>
</evidence>
<evidence type="ECO:0000256" key="6">
    <source>
        <dbReference type="ARBA" id="ARBA00022968"/>
    </source>
</evidence>
<feature type="domain" description="Fucosyltransferase C-terminal" evidence="12">
    <location>
        <begin position="253"/>
        <end position="419"/>
    </location>
</feature>
<dbReference type="RefSeq" id="XP_022110718.1">
    <property type="nucleotide sequence ID" value="XM_022255026.1"/>
</dbReference>
<evidence type="ECO:0000259" key="12">
    <source>
        <dbReference type="Pfam" id="PF00852"/>
    </source>
</evidence>
<keyword evidence="6" id="KW-0735">Signal-anchor</keyword>
<dbReference type="UniPathway" id="UPA00378"/>
<dbReference type="PANTHER" id="PTHR11929:SF145">
    <property type="entry name" value="ALPHA-(1,3)-FUCOSYLTRANSFERASE FUT-1"/>
    <property type="match status" value="1"/>
</dbReference>
<dbReference type="GO" id="GO:0032580">
    <property type="term" value="C:Golgi cisterna membrane"/>
    <property type="evidence" value="ECO:0007669"/>
    <property type="project" value="UniProtKB-SubCell"/>
</dbReference>
<dbReference type="EC" id="2.4.1.-" evidence="11"/>
<evidence type="ECO:0000256" key="5">
    <source>
        <dbReference type="ARBA" id="ARBA00022692"/>
    </source>
</evidence>
<evidence type="ECO:0000256" key="11">
    <source>
        <dbReference type="RuleBase" id="RU003832"/>
    </source>
</evidence>
<dbReference type="InterPro" id="IPR055270">
    <property type="entry name" value="Glyco_tran_10_C"/>
</dbReference>
<evidence type="ECO:0000256" key="9">
    <source>
        <dbReference type="ARBA" id="ARBA00023180"/>
    </source>
</evidence>
<keyword evidence="9" id="KW-0325">Glycoprotein</keyword>
<dbReference type="Pfam" id="PF00852">
    <property type="entry name" value="Glyco_transf_10"/>
    <property type="match status" value="1"/>
</dbReference>
<keyword evidence="8 11" id="KW-0472">Membrane</keyword>
<evidence type="ECO:0000256" key="7">
    <source>
        <dbReference type="ARBA" id="ARBA00022989"/>
    </source>
</evidence>
<dbReference type="PANTHER" id="PTHR11929">
    <property type="entry name" value="ALPHA- 1,3 -FUCOSYLTRANSFERASE"/>
    <property type="match status" value="1"/>
</dbReference>
<evidence type="ECO:0000256" key="2">
    <source>
        <dbReference type="ARBA" id="ARBA00008919"/>
    </source>
</evidence>
<sequence>MAPYRLRMHHIPVFFAITISLTWLIVNNVLPVVFPPWEWDKRGSIAQRVRNESQGQENHGVTVVEQGISNQHGNRPEFGHNRGGNVHTAPRCNTTVAILLQSLLPGLDWREYKQFVDQFKQHSAQFKSGEKLKSLHLKCPRQKCDVHVLVTVEARYLNGSDAIIVNMHPLHMKEKHPKLLPHLREVLNPKIHWFFYGVESPQMMTFWDQSVGEILYHHSITYHSEADIELLAAKYSPNHPERVTSTERDWSASKTGMIAWMASNCKYTFWPRLEFVSELKRYVPVDIFGKCGSAQCFPVFDAFAKNCTRVMERYKFYLSLENSECDEYITRKVWENALAAGAVPVVYGGRKETYQRLLPPKSFIHIGDFNSIEALAAYLQLLHSNNSLYNTYHAWRKFGRLETGQYPPLDSQLFCKVVPFTAAPPPQFKVVKNSGYFKGCRSLPGVFAKKASLKSFVPWK</sequence>
<comment type="pathway">
    <text evidence="1">Protein modification; protein glycosylation.</text>
</comment>
<evidence type="ECO:0000256" key="3">
    <source>
        <dbReference type="ARBA" id="ARBA00022676"/>
    </source>
</evidence>
<comment type="subcellular location">
    <subcellularLocation>
        <location evidence="10">Endomembrane system</location>
        <topology evidence="10">Single-pass type II membrane protein</topology>
    </subcellularLocation>
    <subcellularLocation>
        <location evidence="11">Golgi apparatus</location>
        <location evidence="11">Golgi stack membrane</location>
        <topology evidence="11">Single-pass type II membrane protein</topology>
    </subcellularLocation>
</comment>
<dbReference type="Gene3D" id="3.40.50.11660">
    <property type="entry name" value="Glycosyl transferase family 10, C-terminal domain"/>
    <property type="match status" value="1"/>
</dbReference>
<comment type="similarity">
    <text evidence="2 11">Belongs to the glycosyltransferase 10 family.</text>
</comment>
<feature type="transmembrane region" description="Helical" evidence="11">
    <location>
        <begin position="12"/>
        <end position="34"/>
    </location>
</feature>
<evidence type="ECO:0000256" key="10">
    <source>
        <dbReference type="ARBA" id="ARBA00060399"/>
    </source>
</evidence>
<dbReference type="InterPro" id="IPR038577">
    <property type="entry name" value="GT10-like_C_sf"/>
</dbReference>
<dbReference type="AlphaFoldDB" id="A0A8B7ZYX1"/>
<dbReference type="OMA" id="DWHEHEF"/>
<gene>
    <name evidence="14" type="primary">LOC110990168</name>
</gene>
<dbReference type="GeneID" id="110990168"/>
<dbReference type="Proteomes" id="UP000694845">
    <property type="component" value="Unplaced"/>
</dbReference>
<accession>A0A8B7ZYX1</accession>
<evidence type="ECO:0000256" key="8">
    <source>
        <dbReference type="ARBA" id="ARBA00023136"/>
    </source>
</evidence>
<reference evidence="14" key="1">
    <citation type="submission" date="2025-08" db="UniProtKB">
        <authorList>
            <consortium name="RefSeq"/>
        </authorList>
    </citation>
    <scope>IDENTIFICATION</scope>
</reference>
<organism evidence="13 14">
    <name type="scientific">Acanthaster planci</name>
    <name type="common">Crown-of-thorns starfish</name>
    <dbReference type="NCBI Taxonomy" id="133434"/>
    <lineage>
        <taxon>Eukaryota</taxon>
        <taxon>Metazoa</taxon>
        <taxon>Echinodermata</taxon>
        <taxon>Eleutherozoa</taxon>
        <taxon>Asterozoa</taxon>
        <taxon>Asteroidea</taxon>
        <taxon>Valvatacea</taxon>
        <taxon>Valvatida</taxon>
        <taxon>Acanthasteridae</taxon>
        <taxon>Acanthaster</taxon>
    </lineage>
</organism>